<keyword evidence="2" id="KW-1185">Reference proteome</keyword>
<evidence type="ECO:0000313" key="2">
    <source>
        <dbReference type="Proteomes" id="UP000248783"/>
    </source>
</evidence>
<proteinExistence type="predicted"/>
<dbReference type="RefSeq" id="WP_111249650.1">
    <property type="nucleotide sequence ID" value="NZ_QKWH01000001.1"/>
</dbReference>
<comment type="caution">
    <text evidence="1">The sequence shown here is derived from an EMBL/GenBank/DDBJ whole genome shotgun (WGS) entry which is preliminary data.</text>
</comment>
<sequence>MAERVERLTNDEVRRAFISARRWVDGTRWRGMEEEDGARFDRWLAQVEAEAEARGAREAIAKVLAEQITSGGIRSAVVPVAAIEAVADR</sequence>
<dbReference type="EMBL" id="QKWH01000001">
    <property type="protein sequence ID" value="PZR55286.1"/>
    <property type="molecule type" value="Genomic_DNA"/>
</dbReference>
<gene>
    <name evidence="1" type="ORF">DNL40_02635</name>
</gene>
<name>A0A2W5X2Y1_9MICO</name>
<accession>A0A2W5X2Y1</accession>
<organism evidence="1 2">
    <name type="scientific">Xylanimonas oleitrophica</name>
    <dbReference type="NCBI Taxonomy" id="2607479"/>
    <lineage>
        <taxon>Bacteria</taxon>
        <taxon>Bacillati</taxon>
        <taxon>Actinomycetota</taxon>
        <taxon>Actinomycetes</taxon>
        <taxon>Micrococcales</taxon>
        <taxon>Promicromonosporaceae</taxon>
        <taxon>Xylanimonas</taxon>
    </lineage>
</organism>
<reference evidence="1 2" key="1">
    <citation type="submission" date="2018-06" db="EMBL/GenBank/DDBJ databases">
        <title>Whole genome sequencing of a novel hydrocarbon degrading bacterial strain, PW21 isolated from oil contaminated produced water sample.</title>
        <authorList>
            <person name="Nagkirti P."/>
            <person name="Shaikh A."/>
            <person name="Gowdaman V."/>
            <person name="Engineer A.E."/>
            <person name="Dagar S."/>
            <person name="Dhakephalkar P.K."/>
        </authorList>
    </citation>
    <scope>NUCLEOTIDE SEQUENCE [LARGE SCALE GENOMIC DNA]</scope>
    <source>
        <strain evidence="1 2">PW21</strain>
    </source>
</reference>
<dbReference type="AlphaFoldDB" id="A0A2W5X2Y1"/>
<evidence type="ECO:0000313" key="1">
    <source>
        <dbReference type="EMBL" id="PZR55286.1"/>
    </source>
</evidence>
<protein>
    <submittedName>
        <fullName evidence="1">Uncharacterized protein</fullName>
    </submittedName>
</protein>
<dbReference type="Proteomes" id="UP000248783">
    <property type="component" value="Unassembled WGS sequence"/>
</dbReference>